<keyword evidence="1" id="KW-0732">Signal</keyword>
<reference evidence="3" key="1">
    <citation type="journal article" date="2014" name="Int. J. Syst. Evol. Microbiol.">
        <title>Complete genome sequence of Corynebacterium casei LMG S-19264T (=DSM 44701T), isolated from a smear-ripened cheese.</title>
        <authorList>
            <consortium name="US DOE Joint Genome Institute (JGI-PGF)"/>
            <person name="Walter F."/>
            <person name="Albersmeier A."/>
            <person name="Kalinowski J."/>
            <person name="Ruckert C."/>
        </authorList>
    </citation>
    <scope>NUCLEOTIDE SEQUENCE</scope>
    <source>
        <strain evidence="3">VKM B-1513</strain>
    </source>
</reference>
<dbReference type="GO" id="GO:1990351">
    <property type="term" value="C:transporter complex"/>
    <property type="evidence" value="ECO:0007669"/>
    <property type="project" value="TreeGrafter"/>
</dbReference>
<keyword evidence="4" id="KW-1185">Reference proteome</keyword>
<dbReference type="InterPro" id="IPR007543">
    <property type="entry name" value="LptD_C"/>
</dbReference>
<comment type="similarity">
    <text evidence="1">Belongs to the LptD family.</text>
</comment>
<evidence type="ECO:0000256" key="1">
    <source>
        <dbReference type="HAMAP-Rule" id="MF_01411"/>
    </source>
</evidence>
<accession>A0A9W6IQ92</accession>
<dbReference type="InterPro" id="IPR050218">
    <property type="entry name" value="LptD"/>
</dbReference>
<reference evidence="3" key="2">
    <citation type="submission" date="2023-01" db="EMBL/GenBank/DDBJ databases">
        <authorList>
            <person name="Sun Q."/>
            <person name="Evtushenko L."/>
        </authorList>
    </citation>
    <scope>NUCLEOTIDE SEQUENCE</scope>
    <source>
        <strain evidence="3">VKM B-1513</strain>
    </source>
</reference>
<dbReference type="PANTHER" id="PTHR30189">
    <property type="entry name" value="LPS-ASSEMBLY PROTEIN"/>
    <property type="match status" value="1"/>
</dbReference>
<dbReference type="GO" id="GO:0043165">
    <property type="term" value="P:Gram-negative-bacterium-type cell outer membrane assembly"/>
    <property type="evidence" value="ECO:0007669"/>
    <property type="project" value="UniProtKB-UniRule"/>
</dbReference>
<dbReference type="EMBL" id="BSFE01000010">
    <property type="protein sequence ID" value="GLK53349.1"/>
    <property type="molecule type" value="Genomic_DNA"/>
</dbReference>
<keyword evidence="1" id="KW-0998">Cell outer membrane</keyword>
<feature type="domain" description="LptD C-terminal" evidence="2">
    <location>
        <begin position="273"/>
        <end position="622"/>
    </location>
</feature>
<keyword evidence="1" id="KW-0472">Membrane</keyword>
<sequence length="711" mass="80358">MAAPAQALAQTPEPSDPPIYLEADRIDDLAEGGYVARGNVRVRQQDRTLMADELEYHPQSNRVIARGHVVIIGQGPYPQYADEVELDSALSSGIALGFASRLERNGRVAAASAIRDENASMTLRDAYYTACELCENGEGNPTWRLRAREVHQNAEEQMIYYRDARLEILGVPVLYAPVFAHADPSSERRSGFLFPKIGVSSRLGFVYQQPYYWSLSPSQDIVIAPRVMTNVNPLLYTEYRKRFWSGFTEFEASVTREAEIDSDGERFGEEEWRWHVFGGGRFEINEDWRWGFGIQRASDDLHLRRYDFSERAKDLGQPIGAVNRQLVSQLFVENRTRHRYGSVLAATYQSLQTVVNDDTLPHLAPQIDVTQIVDAPDGWGRVSLNGNATHLTRELGSDYTRASATADWRTRWIAPGGVVVEPFALGRVDYYNLADLPVQAGQDDTDSFTRALGLVGTEFSWPFYRPGEQTDWVIEPVLSLVAATDDPERDRILNEDTLSTDLDESMLFEPVRASGYDIWEEGTRANYGLRATAFWGETGRFRAFVGRSERLEGDASFGATSGLFEESSDYVVAGEIDIAQFSAEIQTRLDTEDYDVNTLQAAAFYRGDRFRAMLGYLDTSDDAAIRGPQRELRADLLVRMTDRWSAVARVTRDIDRDLSRRQETGFMYRDECTQFEIVYQREDLGIQSLGPSESIQFRITLFTLGSLDPEQ</sequence>
<evidence type="ECO:0000313" key="3">
    <source>
        <dbReference type="EMBL" id="GLK53349.1"/>
    </source>
</evidence>
<dbReference type="GO" id="GO:0009279">
    <property type="term" value="C:cell outer membrane"/>
    <property type="evidence" value="ECO:0007669"/>
    <property type="project" value="UniProtKB-SubCell"/>
</dbReference>
<gene>
    <name evidence="1 3" type="primary">lptD</name>
    <name evidence="3" type="ORF">GCM10017621_28570</name>
</gene>
<proteinExistence type="inferred from homology"/>
<dbReference type="GO" id="GO:0015920">
    <property type="term" value="P:lipopolysaccharide transport"/>
    <property type="evidence" value="ECO:0007669"/>
    <property type="project" value="InterPro"/>
</dbReference>
<protein>
    <recommendedName>
        <fullName evidence="1">LPS-assembly protein LptD</fullName>
    </recommendedName>
</protein>
<comment type="caution">
    <text evidence="1">Lacks conserved residue(s) required for the propagation of feature annotation.</text>
</comment>
<name>A0A9W6IQ92_9PROT</name>
<dbReference type="InterPro" id="IPR020889">
    <property type="entry name" value="LipoPS_assembly_LptD"/>
</dbReference>
<comment type="subunit">
    <text evidence="1">Component of the lipopolysaccharide transport and assembly complex.</text>
</comment>
<evidence type="ECO:0000313" key="4">
    <source>
        <dbReference type="Proteomes" id="UP001143486"/>
    </source>
</evidence>
<dbReference type="Pfam" id="PF04453">
    <property type="entry name" value="LptD"/>
    <property type="match status" value="1"/>
</dbReference>
<comment type="caution">
    <text evidence="3">The sequence shown here is derived from an EMBL/GenBank/DDBJ whole genome shotgun (WGS) entry which is preliminary data.</text>
</comment>
<organism evidence="3 4">
    <name type="scientific">Maricaulis virginensis</name>
    <dbReference type="NCBI Taxonomy" id="144022"/>
    <lineage>
        <taxon>Bacteria</taxon>
        <taxon>Pseudomonadati</taxon>
        <taxon>Pseudomonadota</taxon>
        <taxon>Alphaproteobacteria</taxon>
        <taxon>Maricaulales</taxon>
        <taxon>Maricaulaceae</taxon>
        <taxon>Maricaulis</taxon>
    </lineage>
</organism>
<dbReference type="HAMAP" id="MF_01411">
    <property type="entry name" value="LPS_assembly_LptD"/>
    <property type="match status" value="1"/>
</dbReference>
<dbReference type="PANTHER" id="PTHR30189:SF1">
    <property type="entry name" value="LPS-ASSEMBLY PROTEIN LPTD"/>
    <property type="match status" value="1"/>
</dbReference>
<dbReference type="Proteomes" id="UP001143486">
    <property type="component" value="Unassembled WGS sequence"/>
</dbReference>
<comment type="function">
    <text evidence="1">Involved in the assembly of lipopolysaccharide (LPS) at the surface of the outer membrane.</text>
</comment>
<dbReference type="Gene3D" id="2.60.450.10">
    <property type="entry name" value="Lipopolysaccharide (LPS) transport protein A like domain"/>
    <property type="match status" value="1"/>
</dbReference>
<evidence type="ECO:0000259" key="2">
    <source>
        <dbReference type="Pfam" id="PF04453"/>
    </source>
</evidence>
<comment type="subcellular location">
    <subcellularLocation>
        <location evidence="1">Cell outer membrane</location>
    </subcellularLocation>
</comment>
<dbReference type="AlphaFoldDB" id="A0A9W6IQ92"/>